<dbReference type="InterPro" id="IPR050895">
    <property type="entry name" value="XK-related_scramblase"/>
</dbReference>
<organism evidence="8 9">
    <name type="scientific">Caenorhabditis auriculariae</name>
    <dbReference type="NCBI Taxonomy" id="2777116"/>
    <lineage>
        <taxon>Eukaryota</taxon>
        <taxon>Metazoa</taxon>
        <taxon>Ecdysozoa</taxon>
        <taxon>Nematoda</taxon>
        <taxon>Chromadorea</taxon>
        <taxon>Rhabditida</taxon>
        <taxon>Rhabditina</taxon>
        <taxon>Rhabditomorpha</taxon>
        <taxon>Rhabditoidea</taxon>
        <taxon>Rhabditidae</taxon>
        <taxon>Peloderinae</taxon>
        <taxon>Caenorhabditis</taxon>
    </lineage>
</organism>
<dbReference type="OrthoDB" id="6136301at2759"/>
<dbReference type="EMBL" id="CAJGYM010000016">
    <property type="protein sequence ID" value="CAD6190521.1"/>
    <property type="molecule type" value="Genomic_DNA"/>
</dbReference>
<comment type="caution">
    <text evidence="8">The sequence shown here is derived from an EMBL/GenBank/DDBJ whole genome shotgun (WGS) entry which is preliminary data.</text>
</comment>
<dbReference type="AlphaFoldDB" id="A0A8S1H558"/>
<dbReference type="Pfam" id="PF09815">
    <property type="entry name" value="XK-related"/>
    <property type="match status" value="1"/>
</dbReference>
<evidence type="ECO:0000256" key="6">
    <source>
        <dbReference type="ARBA" id="ARBA00023136"/>
    </source>
</evidence>
<keyword evidence="6 7" id="KW-0472">Membrane</keyword>
<name>A0A8S1H558_9PELO</name>
<gene>
    <name evidence="7" type="primary">ced-8</name>
    <name evidence="8" type="ORF">CAUJ_LOCUS6440</name>
</gene>
<comment type="subcellular location">
    <subcellularLocation>
        <location evidence="1">Cell membrane</location>
        <topology evidence="1">Multi-pass membrane protein</topology>
    </subcellularLocation>
    <subcellularLocation>
        <location evidence="7">Membrane</location>
        <topology evidence="7">Multi-pass membrane protein</topology>
    </subcellularLocation>
</comment>
<evidence type="ECO:0000256" key="7">
    <source>
        <dbReference type="RuleBase" id="RU910716"/>
    </source>
</evidence>
<dbReference type="InterPro" id="IPR018629">
    <property type="entry name" value="XK-rel"/>
</dbReference>
<dbReference type="Proteomes" id="UP000835052">
    <property type="component" value="Unassembled WGS sequence"/>
</dbReference>
<dbReference type="GO" id="GO:0005886">
    <property type="term" value="C:plasma membrane"/>
    <property type="evidence" value="ECO:0007669"/>
    <property type="project" value="UniProtKB-SubCell"/>
</dbReference>
<feature type="transmembrane region" description="Helical" evidence="7">
    <location>
        <begin position="131"/>
        <end position="152"/>
    </location>
</feature>
<keyword evidence="4 7" id="KW-0812">Transmembrane</keyword>
<proteinExistence type="inferred from homology"/>
<dbReference type="PANTHER" id="PTHR16024">
    <property type="entry name" value="XK-RELATED PROTEIN"/>
    <property type="match status" value="1"/>
</dbReference>
<feature type="transmembrane region" description="Helical" evidence="7">
    <location>
        <begin position="225"/>
        <end position="246"/>
    </location>
</feature>
<dbReference type="GO" id="GO:1902742">
    <property type="term" value="P:apoptotic process involved in development"/>
    <property type="evidence" value="ECO:0007669"/>
    <property type="project" value="TreeGrafter"/>
</dbReference>
<dbReference type="GO" id="GO:0043652">
    <property type="term" value="P:engulfment of apoptotic cell"/>
    <property type="evidence" value="ECO:0007669"/>
    <property type="project" value="TreeGrafter"/>
</dbReference>
<reference evidence="8" key="1">
    <citation type="submission" date="2020-10" db="EMBL/GenBank/DDBJ databases">
        <authorList>
            <person name="Kikuchi T."/>
        </authorList>
    </citation>
    <scope>NUCLEOTIDE SEQUENCE</scope>
    <source>
        <strain evidence="8">NKZ352</strain>
    </source>
</reference>
<evidence type="ECO:0000256" key="5">
    <source>
        <dbReference type="ARBA" id="ARBA00022989"/>
    </source>
</evidence>
<protein>
    <recommendedName>
        <fullName evidence="7">Cell death abnormality protein 8</fullName>
    </recommendedName>
</protein>
<keyword evidence="5 7" id="KW-1133">Transmembrane helix</keyword>
<keyword evidence="3" id="KW-1003">Cell membrane</keyword>
<feature type="transmembrane region" description="Helical" evidence="7">
    <location>
        <begin position="324"/>
        <end position="342"/>
    </location>
</feature>
<comment type="similarity">
    <text evidence="2 7">Belongs to the XK family.</text>
</comment>
<evidence type="ECO:0000256" key="3">
    <source>
        <dbReference type="ARBA" id="ARBA00022475"/>
    </source>
</evidence>
<keyword evidence="9" id="KW-1185">Reference proteome</keyword>
<evidence type="ECO:0000256" key="1">
    <source>
        <dbReference type="ARBA" id="ARBA00004651"/>
    </source>
</evidence>
<evidence type="ECO:0000256" key="4">
    <source>
        <dbReference type="ARBA" id="ARBA00022692"/>
    </source>
</evidence>
<sequence>MICRKNKPKLIFFLDHQGSPTSTDHEDIGTSVVTSDRIPRILVVRSFDLFCFIFAMGSYLFDFFSDIAVGIAHLHAGRIVSGCLVILFSLLPSFILNIVTFVWILDDDVRISRKPTDKPRQETTKSENSKFLSLFSATVLCVCQLGPLFWYYKAFHYGQEFKKNKDETEKRRLFFRMVEAERDATLLRFFEAYLESAPQLIIQGTMIIDFLWIRHATVSPAPLPFWVYLQCVSMIISVISISWSIIVQNRSVRMVRDDKVNIYPHEAVLQFLWRISTVFSRLLVICFAVLFFKSCVIPMVAIHVLMSIIHVSMLQFVVLEGLSGLEIALVLINAAIHVFTPFNMAEGDTHILSSTASIRFAFPTYQLYPMDRHGNIRHWSYFHDDLLQLLSSKQKKAQTYSADE</sequence>
<feature type="transmembrane region" description="Helical" evidence="7">
    <location>
        <begin position="47"/>
        <end position="73"/>
    </location>
</feature>
<dbReference type="GO" id="GO:0070782">
    <property type="term" value="P:phosphatidylserine exposure on apoptotic cell surface"/>
    <property type="evidence" value="ECO:0007669"/>
    <property type="project" value="TreeGrafter"/>
</dbReference>
<dbReference type="PANTHER" id="PTHR16024:SF6">
    <property type="entry name" value="XK-RELATED PROTEIN"/>
    <property type="match status" value="1"/>
</dbReference>
<evidence type="ECO:0000256" key="2">
    <source>
        <dbReference type="ARBA" id="ARBA00008789"/>
    </source>
</evidence>
<accession>A0A8S1H558</accession>
<evidence type="ECO:0000313" key="9">
    <source>
        <dbReference type="Proteomes" id="UP000835052"/>
    </source>
</evidence>
<evidence type="ECO:0000313" key="8">
    <source>
        <dbReference type="EMBL" id="CAD6190521.1"/>
    </source>
</evidence>
<feature type="transmembrane region" description="Helical" evidence="7">
    <location>
        <begin position="79"/>
        <end position="105"/>
    </location>
</feature>